<dbReference type="Gene3D" id="1.10.287.1890">
    <property type="match status" value="1"/>
</dbReference>
<dbReference type="Pfam" id="PF04816">
    <property type="entry name" value="TrmK"/>
    <property type="match status" value="1"/>
</dbReference>
<dbReference type="PATRIC" id="fig|1423744.4.peg.895"/>
<dbReference type="InterPro" id="IPR029063">
    <property type="entry name" value="SAM-dependent_MTases_sf"/>
</dbReference>
<dbReference type="AlphaFoldDB" id="A0A0R2DI87"/>
<dbReference type="PANTHER" id="PTHR38451">
    <property type="entry name" value="TRNA (ADENINE(22)-N(1))-METHYLTRANSFERASE"/>
    <property type="match status" value="1"/>
</dbReference>
<dbReference type="GO" id="GO:0160105">
    <property type="term" value="F:tRNA (adenine(22)-N1)-methyltransferase activity"/>
    <property type="evidence" value="ECO:0007669"/>
    <property type="project" value="InterPro"/>
</dbReference>
<dbReference type="Proteomes" id="UP000051378">
    <property type="component" value="Unassembled WGS sequence"/>
</dbReference>
<dbReference type="EMBL" id="AYZL01000020">
    <property type="protein sequence ID" value="KRN03758.1"/>
    <property type="molecule type" value="Genomic_DNA"/>
</dbReference>
<dbReference type="PANTHER" id="PTHR38451:SF1">
    <property type="entry name" value="TRNA (ADENINE(22)-N(1))-METHYLTRANSFERASE"/>
    <property type="match status" value="1"/>
</dbReference>
<dbReference type="Gene3D" id="3.40.50.150">
    <property type="entry name" value="Vaccinia Virus protein VP39"/>
    <property type="match status" value="1"/>
</dbReference>
<evidence type="ECO:0000313" key="2">
    <source>
        <dbReference type="Proteomes" id="UP000051378"/>
    </source>
</evidence>
<reference evidence="1 2" key="1">
    <citation type="journal article" date="2015" name="Genome Announc.">
        <title>Expanding the biotechnology potential of lactobacilli through comparative genomics of 213 strains and associated genera.</title>
        <authorList>
            <person name="Sun Z."/>
            <person name="Harris H.M."/>
            <person name="McCann A."/>
            <person name="Guo C."/>
            <person name="Argimon S."/>
            <person name="Zhang W."/>
            <person name="Yang X."/>
            <person name="Jeffery I.B."/>
            <person name="Cooney J.C."/>
            <person name="Kagawa T.F."/>
            <person name="Liu W."/>
            <person name="Song Y."/>
            <person name="Salvetti E."/>
            <person name="Wrobel A."/>
            <person name="Rasinkangas P."/>
            <person name="Parkhill J."/>
            <person name="Rea M.C."/>
            <person name="O'Sullivan O."/>
            <person name="Ritari J."/>
            <person name="Douillard F.P."/>
            <person name="Paul Ross R."/>
            <person name="Yang R."/>
            <person name="Briner A.E."/>
            <person name="Felis G.E."/>
            <person name="de Vos W.M."/>
            <person name="Barrangou R."/>
            <person name="Klaenhammer T.R."/>
            <person name="Caufield P.W."/>
            <person name="Cui Y."/>
            <person name="Zhang H."/>
            <person name="O'Toole P.W."/>
        </authorList>
    </citation>
    <scope>NUCLEOTIDE SEQUENCE [LARGE SCALE GENOMIC DNA]</scope>
    <source>
        <strain evidence="1 2">DSM 23037</strain>
    </source>
</reference>
<gene>
    <name evidence="1" type="ORF">FC86_GL000870</name>
</gene>
<name>A0A0R2DI87_9LACO</name>
<evidence type="ECO:0000313" key="1">
    <source>
        <dbReference type="EMBL" id="KRN03758.1"/>
    </source>
</evidence>
<accession>A0A0R2DI87</accession>
<proteinExistence type="predicted"/>
<comment type="caution">
    <text evidence="1">The sequence shown here is derived from an EMBL/GenBank/DDBJ whole genome shotgun (WGS) entry which is preliminary data.</text>
</comment>
<organism evidence="1 2">
    <name type="scientific">Holzapfeliella floricola DSM 23037 = JCM 16512</name>
    <dbReference type="NCBI Taxonomy" id="1423744"/>
    <lineage>
        <taxon>Bacteria</taxon>
        <taxon>Bacillati</taxon>
        <taxon>Bacillota</taxon>
        <taxon>Bacilli</taxon>
        <taxon>Lactobacillales</taxon>
        <taxon>Lactobacillaceae</taxon>
        <taxon>Holzapfeliella</taxon>
    </lineage>
</organism>
<dbReference type="PIRSF" id="PIRSF018637">
    <property type="entry name" value="TrmK"/>
    <property type="match status" value="1"/>
</dbReference>
<dbReference type="SUPFAM" id="SSF53335">
    <property type="entry name" value="S-adenosyl-L-methionine-dependent methyltransferases"/>
    <property type="match status" value="1"/>
</dbReference>
<dbReference type="RefSeq" id="WP_056975074.1">
    <property type="nucleotide sequence ID" value="NZ_AYZL01000020.1"/>
</dbReference>
<sequence>MHSKRLEAIASLVNHNQKLADIGTDHAYLPIDLVEKSVISSAIAADIAEGPLNNAIENIQHHQLDNQISTRLGNGLVPFSKEDNIEQVVIAGMGGKLIVDILEEASQRQLYFDTLILEPNIGEEEVRQWLVAHQYEIIEESIVKEGRHIYEIIKAEKSENVVTYSEAELLFGPVLLQKKPELFVQKWQHKAETLTNILGQLKQHAENNQAKITEFEKTVKLIEQEVL</sequence>
<protein>
    <submittedName>
        <fullName evidence="1">Bcl-2 family protein</fullName>
    </submittedName>
</protein>
<dbReference type="STRING" id="1423744.FC86_GL000870"/>
<dbReference type="InterPro" id="IPR006901">
    <property type="entry name" value="TrmK"/>
</dbReference>
<keyword evidence="2" id="KW-1185">Reference proteome</keyword>